<dbReference type="AlphaFoldDB" id="A0A2P4UNT2"/>
<keyword evidence="2" id="KW-1185">Reference proteome</keyword>
<dbReference type="RefSeq" id="WP_103561632.1">
    <property type="nucleotide sequence ID" value="NZ_MTBP01000001.1"/>
</dbReference>
<evidence type="ECO:0000313" key="2">
    <source>
        <dbReference type="Proteomes" id="UP000242367"/>
    </source>
</evidence>
<proteinExistence type="predicted"/>
<gene>
    <name evidence="1" type="ORF">BTM25_11090</name>
</gene>
<dbReference type="EMBL" id="MTBP01000001">
    <property type="protein sequence ID" value="POM26705.1"/>
    <property type="molecule type" value="Genomic_DNA"/>
</dbReference>
<comment type="caution">
    <text evidence="1">The sequence shown here is derived from an EMBL/GenBank/DDBJ whole genome shotgun (WGS) entry which is preliminary data.</text>
</comment>
<sequence>MNAQAENRLALLLGVRLAELDALCTAALTASTAAEENTRLAELATAAARLSESAASAARGRRTLPARPPVRRRTRLERRVNGARRTADRIIARSADG</sequence>
<name>A0A2P4UNT2_9ACTN</name>
<dbReference type="Proteomes" id="UP000242367">
    <property type="component" value="Unassembled WGS sequence"/>
</dbReference>
<organism evidence="1 2">
    <name type="scientific">Actinomadura rubteroloni</name>
    <dbReference type="NCBI Taxonomy" id="1926885"/>
    <lineage>
        <taxon>Bacteria</taxon>
        <taxon>Bacillati</taxon>
        <taxon>Actinomycetota</taxon>
        <taxon>Actinomycetes</taxon>
        <taxon>Streptosporangiales</taxon>
        <taxon>Thermomonosporaceae</taxon>
        <taxon>Actinomadura</taxon>
    </lineage>
</organism>
<reference evidence="1 2" key="1">
    <citation type="journal article" date="2017" name="Chemistry">
        <title>Isolation, Biosynthesis and Chemical Modifications of Rubterolones A-F: Rare Tropolone Alkaloids from Actinomadura sp. 5-2.</title>
        <authorList>
            <person name="Guo H."/>
            <person name="Benndorf R."/>
            <person name="Leichnitz D."/>
            <person name="Klassen J.L."/>
            <person name="Vollmers J."/>
            <person name="Gorls H."/>
            <person name="Steinacker M."/>
            <person name="Weigel C."/>
            <person name="Dahse H.M."/>
            <person name="Kaster A.K."/>
            <person name="de Beer Z.W."/>
            <person name="Poulsen M."/>
            <person name="Beemelmanns C."/>
        </authorList>
    </citation>
    <scope>NUCLEOTIDE SEQUENCE [LARGE SCALE GENOMIC DNA]</scope>
    <source>
        <strain evidence="1 2">5-2</strain>
    </source>
</reference>
<evidence type="ECO:0000313" key="1">
    <source>
        <dbReference type="EMBL" id="POM26705.1"/>
    </source>
</evidence>
<accession>A0A2P4UNT2</accession>
<protein>
    <submittedName>
        <fullName evidence="1">Uncharacterized protein</fullName>
    </submittedName>
</protein>